<dbReference type="AlphaFoldDB" id="A0A1Y3ARV1"/>
<evidence type="ECO:0000256" key="8">
    <source>
        <dbReference type="SAM" id="MobiDB-lite"/>
    </source>
</evidence>
<feature type="transmembrane region" description="Helical" evidence="9">
    <location>
        <begin position="98"/>
        <end position="119"/>
    </location>
</feature>
<feature type="signal peptide" evidence="10">
    <location>
        <begin position="1"/>
        <end position="18"/>
    </location>
</feature>
<organism evidence="12 13">
    <name type="scientific">Euroglyphus maynei</name>
    <name type="common">Mayne's house dust mite</name>
    <dbReference type="NCBI Taxonomy" id="6958"/>
    <lineage>
        <taxon>Eukaryota</taxon>
        <taxon>Metazoa</taxon>
        <taxon>Ecdysozoa</taxon>
        <taxon>Arthropoda</taxon>
        <taxon>Chelicerata</taxon>
        <taxon>Arachnida</taxon>
        <taxon>Acari</taxon>
        <taxon>Acariformes</taxon>
        <taxon>Sarcoptiformes</taxon>
        <taxon>Astigmata</taxon>
        <taxon>Psoroptidia</taxon>
        <taxon>Analgoidea</taxon>
        <taxon>Pyroglyphidae</taxon>
        <taxon>Pyroglyphinae</taxon>
        <taxon>Euroglyphus</taxon>
    </lineage>
</organism>
<feature type="domain" description="TLC" evidence="11">
    <location>
        <begin position="1"/>
        <end position="131"/>
    </location>
</feature>
<evidence type="ECO:0000256" key="9">
    <source>
        <dbReference type="SAM" id="Phobius"/>
    </source>
</evidence>
<accession>A0A1Y3ARV1</accession>
<keyword evidence="5 9" id="KW-1133">Transmembrane helix</keyword>
<keyword evidence="6 7" id="KW-0472">Membrane</keyword>
<feature type="transmembrane region" description="Helical" evidence="9">
    <location>
        <begin position="58"/>
        <end position="77"/>
    </location>
</feature>
<feature type="region of interest" description="Disordered" evidence="8">
    <location>
        <begin position="178"/>
        <end position="226"/>
    </location>
</feature>
<name>A0A1Y3ARV1_EURMA</name>
<dbReference type="OrthoDB" id="537032at2759"/>
<feature type="region of interest" description="Disordered" evidence="8">
    <location>
        <begin position="141"/>
        <end position="163"/>
    </location>
</feature>
<dbReference type="InterPro" id="IPR006634">
    <property type="entry name" value="TLC-dom"/>
</dbReference>
<proteinExistence type="predicted"/>
<gene>
    <name evidence="12" type="ORF">BLA29_001986</name>
</gene>
<dbReference type="GO" id="GO:0050291">
    <property type="term" value="F:sphingosine N-acyltransferase activity"/>
    <property type="evidence" value="ECO:0007669"/>
    <property type="project" value="InterPro"/>
</dbReference>
<keyword evidence="4 7" id="KW-0812">Transmembrane</keyword>
<evidence type="ECO:0000256" key="1">
    <source>
        <dbReference type="ARBA" id="ARBA00004141"/>
    </source>
</evidence>
<dbReference type="Pfam" id="PF03798">
    <property type="entry name" value="TRAM_LAG1_CLN8"/>
    <property type="match status" value="1"/>
</dbReference>
<keyword evidence="10" id="KW-0732">Signal</keyword>
<dbReference type="Proteomes" id="UP000194236">
    <property type="component" value="Unassembled WGS sequence"/>
</dbReference>
<feature type="chain" id="PRO_5012983079" evidence="10">
    <location>
        <begin position="19"/>
        <end position="226"/>
    </location>
</feature>
<comment type="pathway">
    <text evidence="3">Sphingolipid metabolism.</text>
</comment>
<evidence type="ECO:0000256" key="2">
    <source>
        <dbReference type="ARBA" id="ARBA00004760"/>
    </source>
</evidence>
<evidence type="ECO:0000313" key="13">
    <source>
        <dbReference type="Proteomes" id="UP000194236"/>
    </source>
</evidence>
<feature type="compositionally biased region" description="Basic and acidic residues" evidence="8">
    <location>
        <begin position="151"/>
        <end position="162"/>
    </location>
</feature>
<dbReference type="PANTHER" id="PTHR12560">
    <property type="entry name" value="LONGEVITY ASSURANCE FACTOR 1 LAG1"/>
    <property type="match status" value="1"/>
</dbReference>
<sequence length="226" mass="26838">MLHHLICVVLIFISYCNNHKAGLVTLFLHDGCDILLEATKLIRYFKVQHGHTYQTAEIFVNIGFIAFLITWITNRLYWFPIKVIYMTSIQLEQLRIHVPFMTLLVIMLWIILFMNFYWFSFAIRLLYKVAAGQIEELEDSREFNEQQESNETNKKDESRKLSVDSGVSIRHDFRDSLTPEKSSLMNEDENVRKNSKEPGQHHYNDSNEYPSKNKIQPSYNLRQRNR</sequence>
<evidence type="ECO:0000256" key="4">
    <source>
        <dbReference type="ARBA" id="ARBA00022692"/>
    </source>
</evidence>
<feature type="compositionally biased region" description="Basic and acidic residues" evidence="8">
    <location>
        <begin position="189"/>
        <end position="205"/>
    </location>
</feature>
<dbReference type="EMBL" id="MUJZ01062287">
    <property type="protein sequence ID" value="OTF71171.1"/>
    <property type="molecule type" value="Genomic_DNA"/>
</dbReference>
<evidence type="ECO:0000256" key="7">
    <source>
        <dbReference type="PROSITE-ProRule" id="PRU00205"/>
    </source>
</evidence>
<dbReference type="UniPathway" id="UPA00222"/>
<comment type="pathway">
    <text evidence="2">Lipid metabolism; sphingolipid metabolism.</text>
</comment>
<evidence type="ECO:0000256" key="10">
    <source>
        <dbReference type="SAM" id="SignalP"/>
    </source>
</evidence>
<evidence type="ECO:0000313" key="12">
    <source>
        <dbReference type="EMBL" id="OTF71171.1"/>
    </source>
</evidence>
<evidence type="ECO:0000256" key="6">
    <source>
        <dbReference type="ARBA" id="ARBA00023136"/>
    </source>
</evidence>
<comment type="caution">
    <text evidence="12">The sequence shown here is derived from an EMBL/GenBank/DDBJ whole genome shotgun (WGS) entry which is preliminary data.</text>
</comment>
<evidence type="ECO:0000256" key="3">
    <source>
        <dbReference type="ARBA" id="ARBA00004991"/>
    </source>
</evidence>
<dbReference type="GO" id="GO:0046513">
    <property type="term" value="P:ceramide biosynthetic process"/>
    <property type="evidence" value="ECO:0007669"/>
    <property type="project" value="InterPro"/>
</dbReference>
<evidence type="ECO:0000259" key="11">
    <source>
        <dbReference type="PROSITE" id="PS50922"/>
    </source>
</evidence>
<dbReference type="GO" id="GO:0016020">
    <property type="term" value="C:membrane"/>
    <property type="evidence" value="ECO:0007669"/>
    <property type="project" value="UniProtKB-SubCell"/>
</dbReference>
<dbReference type="PROSITE" id="PS50922">
    <property type="entry name" value="TLC"/>
    <property type="match status" value="1"/>
</dbReference>
<dbReference type="PANTHER" id="PTHR12560:SF58">
    <property type="entry name" value="CERAMIDE SYNTHASE 1"/>
    <property type="match status" value="1"/>
</dbReference>
<comment type="subcellular location">
    <subcellularLocation>
        <location evidence="1">Membrane</location>
        <topology evidence="1">Multi-pass membrane protein</topology>
    </subcellularLocation>
</comment>
<dbReference type="InterPro" id="IPR016439">
    <property type="entry name" value="Lag1/Lac1-like"/>
</dbReference>
<feature type="compositionally biased region" description="Polar residues" evidence="8">
    <location>
        <begin position="206"/>
        <end position="226"/>
    </location>
</feature>
<reference evidence="12 13" key="1">
    <citation type="submission" date="2017-03" db="EMBL/GenBank/DDBJ databases">
        <title>Genome Survey of Euroglyphus maynei.</title>
        <authorList>
            <person name="Arlian L.G."/>
            <person name="Morgan M.S."/>
            <person name="Rider S.D."/>
        </authorList>
    </citation>
    <scope>NUCLEOTIDE SEQUENCE [LARGE SCALE GENOMIC DNA]</scope>
    <source>
        <strain evidence="12">Arlian Lab</strain>
        <tissue evidence="12">Whole body</tissue>
    </source>
</reference>
<protein>
    <submittedName>
        <fullName evidence="12">Ceramide synthase 1-like protein</fullName>
    </submittedName>
</protein>
<keyword evidence="13" id="KW-1185">Reference proteome</keyword>
<evidence type="ECO:0000256" key="5">
    <source>
        <dbReference type="ARBA" id="ARBA00022989"/>
    </source>
</evidence>